<keyword evidence="1" id="KW-0406">Ion transport</keyword>
<reference evidence="4 5" key="1">
    <citation type="submission" date="2016-11" db="EMBL/GenBank/DDBJ databases">
        <title>Trade-off between light-utilization and light-protection in marine flavobacteria.</title>
        <authorList>
            <person name="Kumagai Y."/>
        </authorList>
    </citation>
    <scope>NUCLEOTIDE SEQUENCE [LARGE SCALE GENOMIC DNA]</scope>
    <source>
        <strain evidence="4 5">NBRC 107125</strain>
    </source>
</reference>
<evidence type="ECO:0000256" key="1">
    <source>
        <dbReference type="HAMAP-Rule" id="MF_02062"/>
    </source>
</evidence>
<feature type="transmembrane region" description="Helical" evidence="1">
    <location>
        <begin position="6"/>
        <end position="24"/>
    </location>
</feature>
<name>A0A1X9ND22_9GAMM</name>
<evidence type="ECO:0000256" key="2">
    <source>
        <dbReference type="NCBIfam" id="TIGR00210"/>
    </source>
</evidence>
<feature type="transmembrane region" description="Helical" evidence="1">
    <location>
        <begin position="371"/>
        <end position="393"/>
    </location>
</feature>
<organism evidence="4 5">
    <name type="scientific">Oceanicoccus sagamiensis</name>
    <dbReference type="NCBI Taxonomy" id="716816"/>
    <lineage>
        <taxon>Bacteria</taxon>
        <taxon>Pseudomonadati</taxon>
        <taxon>Pseudomonadota</taxon>
        <taxon>Gammaproteobacteria</taxon>
        <taxon>Cellvibrionales</taxon>
        <taxon>Spongiibacteraceae</taxon>
        <taxon>Oceanicoccus</taxon>
    </lineage>
</organism>
<evidence type="ECO:0000313" key="4">
    <source>
        <dbReference type="EMBL" id="ARN72857.1"/>
    </source>
</evidence>
<keyword evidence="5" id="KW-1185">Reference proteome</keyword>
<comment type="subcellular location">
    <subcellularLocation>
        <location evidence="1">Cell inner membrane</location>
        <topology evidence="1">Multi-pass membrane protein</topology>
    </subcellularLocation>
</comment>
<feature type="transmembrane region" description="Helical" evidence="1">
    <location>
        <begin position="338"/>
        <end position="359"/>
    </location>
</feature>
<feature type="transmembrane region" description="Helical" evidence="1">
    <location>
        <begin position="95"/>
        <end position="120"/>
    </location>
</feature>
<sequence length="403" mass="42762">MAFEINSINALILSILVLYLGYFLKSRLHFLKTYSIPVSVAGGFLFSLFAAVLAGLGILTLTIDLELRSFLLLIFFSTIGLNAKFSELANGGKALLLLVIACSICLIIQNIIGISVVTALGKDPYFGLFGGSISLAGGHGTAIAWGEIVADKGIKGISEFGLACATMGLVLGGIFGGPIATRLIEKHDLRPSPETRGMAQQKVATSQGDEPKKHKVSVEIIIDTVFVLALCIVIGDAVNRFLFNNEILLPGFLTAMFAGVVMANVTDMVEVDINKEGLDLTGGVCLQLFLSMSLMSMDLLSMAESALLLMLVITAQLIFAMVFASFIVFRMMGKDYDAAVVAGGFFGLTIGATPVAIASMDAASKKHGPSYKALLIIPLVGAFFVDLINAGTIDVFLRLPLFN</sequence>
<dbReference type="PANTHER" id="PTHR36178:SF1">
    <property type="entry name" value="SODIUM_GLUTAMATE SYMPORTER"/>
    <property type="match status" value="1"/>
</dbReference>
<feature type="transmembrane region" description="Helical" evidence="1">
    <location>
        <begin position="160"/>
        <end position="180"/>
    </location>
</feature>
<comment type="similarity">
    <text evidence="1">Belongs to the glutamate:Na(+) symporter (ESS) (TC 2.A.27) family.</text>
</comment>
<feature type="transmembrane region" description="Helical" evidence="1">
    <location>
        <begin position="67"/>
        <end position="83"/>
    </location>
</feature>
<evidence type="ECO:0000256" key="3">
    <source>
        <dbReference type="SAM" id="MobiDB-lite"/>
    </source>
</evidence>
<dbReference type="STRING" id="716816.BST96_01285"/>
<protein>
    <recommendedName>
        <fullName evidence="1 2">Sodium/glutamate symporter</fullName>
    </recommendedName>
</protein>
<keyword evidence="1" id="KW-0029">Amino-acid transport</keyword>
<dbReference type="RefSeq" id="WP_085756947.1">
    <property type="nucleotide sequence ID" value="NZ_CP019343.1"/>
</dbReference>
<dbReference type="KEGG" id="osg:BST96_01285"/>
<dbReference type="EMBL" id="CP019343">
    <property type="protein sequence ID" value="ARN72857.1"/>
    <property type="molecule type" value="Genomic_DNA"/>
</dbReference>
<keyword evidence="1" id="KW-1003">Cell membrane</keyword>
<dbReference type="HAMAP" id="MF_02062">
    <property type="entry name" value="GltS"/>
    <property type="match status" value="1"/>
</dbReference>
<feature type="transmembrane region" description="Helical" evidence="1">
    <location>
        <begin position="247"/>
        <end position="265"/>
    </location>
</feature>
<dbReference type="GO" id="GO:0015501">
    <property type="term" value="F:glutamate:sodium symporter activity"/>
    <property type="evidence" value="ECO:0007669"/>
    <property type="project" value="UniProtKB-UniRule"/>
</dbReference>
<keyword evidence="1" id="KW-0769">Symport</keyword>
<dbReference type="AlphaFoldDB" id="A0A1X9ND22"/>
<comment type="function">
    <text evidence="1">Catalyzes the sodium-dependent transport of glutamate.</text>
</comment>
<dbReference type="OrthoDB" id="4921038at2"/>
<keyword evidence="1" id="KW-0472">Membrane</keyword>
<feature type="transmembrane region" description="Helical" evidence="1">
    <location>
        <begin position="126"/>
        <end position="148"/>
    </location>
</feature>
<keyword evidence="1" id="KW-0813">Transport</keyword>
<keyword evidence="1" id="KW-0915">Sodium</keyword>
<feature type="region of interest" description="Disordered" evidence="3">
    <location>
        <begin position="191"/>
        <end position="210"/>
    </location>
</feature>
<keyword evidence="1" id="KW-0997">Cell inner membrane</keyword>
<proteinExistence type="inferred from homology"/>
<dbReference type="Pfam" id="PF03616">
    <property type="entry name" value="Glt_symporter"/>
    <property type="match status" value="1"/>
</dbReference>
<evidence type="ECO:0000313" key="5">
    <source>
        <dbReference type="Proteomes" id="UP000193450"/>
    </source>
</evidence>
<dbReference type="GO" id="GO:0015813">
    <property type="term" value="P:L-glutamate transmembrane transport"/>
    <property type="evidence" value="ECO:0007669"/>
    <property type="project" value="UniProtKB-UniRule"/>
</dbReference>
<keyword evidence="1" id="KW-1133">Transmembrane helix</keyword>
<feature type="transmembrane region" description="Helical" evidence="1">
    <location>
        <begin position="307"/>
        <end position="332"/>
    </location>
</feature>
<dbReference type="InterPro" id="IPR004445">
    <property type="entry name" value="GltS"/>
</dbReference>
<keyword evidence="1" id="KW-0812">Transmembrane</keyword>
<dbReference type="GO" id="GO:0005886">
    <property type="term" value="C:plasma membrane"/>
    <property type="evidence" value="ECO:0007669"/>
    <property type="project" value="UniProtKB-SubCell"/>
</dbReference>
<gene>
    <name evidence="1" type="primary">gltS</name>
    <name evidence="4" type="ORF">BST96_01285</name>
</gene>
<dbReference type="PANTHER" id="PTHR36178">
    <property type="entry name" value="SLR0625 PROTEIN"/>
    <property type="match status" value="1"/>
</dbReference>
<keyword evidence="1" id="KW-0739">Sodium transport</keyword>
<dbReference type="Proteomes" id="UP000193450">
    <property type="component" value="Chromosome"/>
</dbReference>
<dbReference type="NCBIfam" id="TIGR00210">
    <property type="entry name" value="gltS"/>
    <property type="match status" value="1"/>
</dbReference>
<accession>A0A1X9ND22</accession>
<feature type="transmembrane region" description="Helical" evidence="1">
    <location>
        <begin position="216"/>
        <end position="235"/>
    </location>
</feature>
<feature type="transmembrane region" description="Helical" evidence="1">
    <location>
        <begin position="36"/>
        <end position="61"/>
    </location>
</feature>